<proteinExistence type="inferred from homology"/>
<dbReference type="RefSeq" id="WP_097576100.1">
    <property type="nucleotide sequence ID" value="NZ_NWQG01000174.1"/>
</dbReference>
<evidence type="ECO:0000256" key="8">
    <source>
        <dbReference type="ARBA" id="ARBA00014472"/>
    </source>
</evidence>
<gene>
    <name evidence="14" type="ORF">CN311_23675</name>
</gene>
<keyword evidence="10" id="KW-0028">Amino-acid biosynthesis</keyword>
<evidence type="ECO:0000256" key="9">
    <source>
        <dbReference type="ARBA" id="ARBA00022898"/>
    </source>
</evidence>
<comment type="function">
    <text evidence="2">Acts on leucine, isoleucine and valine.</text>
</comment>
<evidence type="ECO:0000256" key="12">
    <source>
        <dbReference type="ARBA" id="ARBA00048798"/>
    </source>
</evidence>
<keyword evidence="10" id="KW-0100">Branched-chain amino acid biosynthesis</keyword>
<dbReference type="PANTHER" id="PTHR42743:SF11">
    <property type="entry name" value="AMINODEOXYCHORISMATE LYASE"/>
    <property type="match status" value="1"/>
</dbReference>
<dbReference type="InterPro" id="IPR001544">
    <property type="entry name" value="Aminotrans_IV"/>
</dbReference>
<evidence type="ECO:0000256" key="7">
    <source>
        <dbReference type="ARBA" id="ARBA00013053"/>
    </source>
</evidence>
<evidence type="ECO:0000313" key="14">
    <source>
        <dbReference type="EMBL" id="PDQ18640.1"/>
    </source>
</evidence>
<keyword evidence="15" id="KW-1185">Reference proteome</keyword>
<evidence type="ECO:0000256" key="1">
    <source>
        <dbReference type="ARBA" id="ARBA00001933"/>
    </source>
</evidence>
<comment type="caution">
    <text evidence="14">The sequence shown here is derived from an EMBL/GenBank/DDBJ whole genome shotgun (WGS) entry which is preliminary data.</text>
</comment>
<dbReference type="FunFam" id="3.20.10.10:FF:000002">
    <property type="entry name" value="D-alanine aminotransferase"/>
    <property type="match status" value="1"/>
</dbReference>
<dbReference type="Gene3D" id="3.20.10.10">
    <property type="entry name" value="D-amino Acid Aminotransferase, subunit A, domain 2"/>
    <property type="match status" value="1"/>
</dbReference>
<dbReference type="EC" id="2.6.1.42" evidence="7"/>
<dbReference type="AlphaFoldDB" id="A0A2A6F9J9"/>
<evidence type="ECO:0000256" key="2">
    <source>
        <dbReference type="ARBA" id="ARBA00003109"/>
    </source>
</evidence>
<dbReference type="GO" id="GO:0009082">
    <property type="term" value="P:branched-chain amino acid biosynthetic process"/>
    <property type="evidence" value="ECO:0007669"/>
    <property type="project" value="UniProtKB-KW"/>
</dbReference>
<dbReference type="PANTHER" id="PTHR42743">
    <property type="entry name" value="AMINO-ACID AMINOTRANSFERASE"/>
    <property type="match status" value="1"/>
</dbReference>
<dbReference type="GO" id="GO:0004084">
    <property type="term" value="F:branched-chain-amino-acid transaminase activity"/>
    <property type="evidence" value="ECO:0007669"/>
    <property type="project" value="UniProtKB-EC"/>
</dbReference>
<sequence length="304" mass="33990">MNDRISHDPADGIAFVNGAYVPLAEATIPLTDRGFVRSDATYDVTHVWKGRFFRLDDHIERFQASMRGLRMSLPYSSAEIAEILVECVRRSGLRDAYVQMTCTRGVPPRGTRDPRLCENRFYAFAQPFVWIANDEQRRDGLKMVVSSVQRIPPESVDPRLKNFHWLDLTMGIFEAYDKDATVAVLTDGQGHVAEGAGFNIFAVKDDVITTPDRGVFEGMTRRSVIELAPEVGVNCDLRPLAIEELRDADEIFITSSAGGIMPVTVLDGRIYGNGKPGPVTIRIHDLYWAKHDAGWLSTPVDYTP</sequence>
<evidence type="ECO:0000256" key="5">
    <source>
        <dbReference type="ARBA" id="ARBA00005072"/>
    </source>
</evidence>
<reference evidence="14 15" key="1">
    <citation type="submission" date="2017-09" db="EMBL/GenBank/DDBJ databases">
        <title>Mesorhizobum sanjuanii sp. nov. isolated from nodules of Lotus tenuis in saline-alkaline lowlands of Flooding Pampa.</title>
        <authorList>
            <person name="Sannazzaro A.I."/>
            <person name="Torres Tejerizo G.A."/>
            <person name="Fontana F."/>
            <person name="Cumpa Velazquez L.M."/>
            <person name="Hansen L."/>
            <person name="Pistorio M."/>
            <person name="Estrella M.J."/>
        </authorList>
    </citation>
    <scope>NUCLEOTIDE SEQUENCE [LARGE SCALE GENOMIC DNA]</scope>
    <source>
        <strain evidence="14 15">BSA136</strain>
    </source>
</reference>
<dbReference type="InterPro" id="IPR043131">
    <property type="entry name" value="BCAT-like_N"/>
</dbReference>
<dbReference type="Proteomes" id="UP000219182">
    <property type="component" value="Unassembled WGS sequence"/>
</dbReference>
<evidence type="ECO:0000256" key="4">
    <source>
        <dbReference type="ARBA" id="ARBA00004931"/>
    </source>
</evidence>
<accession>A0A2A6F9J9</accession>
<comment type="similarity">
    <text evidence="6">Belongs to the class-IV pyridoxal-phosphate-dependent aminotransferase family.</text>
</comment>
<evidence type="ECO:0000313" key="15">
    <source>
        <dbReference type="Proteomes" id="UP000219182"/>
    </source>
</evidence>
<comment type="catalytic activity">
    <reaction evidence="12">
        <text>L-isoleucine + 2-oxoglutarate = (S)-3-methyl-2-oxopentanoate + L-glutamate</text>
        <dbReference type="Rhea" id="RHEA:24801"/>
        <dbReference type="ChEBI" id="CHEBI:16810"/>
        <dbReference type="ChEBI" id="CHEBI:29985"/>
        <dbReference type="ChEBI" id="CHEBI:35146"/>
        <dbReference type="ChEBI" id="CHEBI:58045"/>
        <dbReference type="EC" id="2.6.1.42"/>
    </reaction>
</comment>
<dbReference type="Gene3D" id="3.30.470.10">
    <property type="match status" value="1"/>
</dbReference>
<comment type="catalytic activity">
    <reaction evidence="11">
        <text>L-valine + 2-oxoglutarate = 3-methyl-2-oxobutanoate + L-glutamate</text>
        <dbReference type="Rhea" id="RHEA:24813"/>
        <dbReference type="ChEBI" id="CHEBI:11851"/>
        <dbReference type="ChEBI" id="CHEBI:16810"/>
        <dbReference type="ChEBI" id="CHEBI:29985"/>
        <dbReference type="ChEBI" id="CHEBI:57762"/>
        <dbReference type="EC" id="2.6.1.42"/>
    </reaction>
</comment>
<comment type="catalytic activity">
    <reaction evidence="13">
        <text>L-leucine + 2-oxoglutarate = 4-methyl-2-oxopentanoate + L-glutamate</text>
        <dbReference type="Rhea" id="RHEA:18321"/>
        <dbReference type="ChEBI" id="CHEBI:16810"/>
        <dbReference type="ChEBI" id="CHEBI:17865"/>
        <dbReference type="ChEBI" id="CHEBI:29985"/>
        <dbReference type="ChEBI" id="CHEBI:57427"/>
        <dbReference type="EC" id="2.6.1.42"/>
    </reaction>
</comment>
<evidence type="ECO:0000256" key="13">
    <source>
        <dbReference type="ARBA" id="ARBA00049229"/>
    </source>
</evidence>
<comment type="cofactor">
    <cofactor evidence="1">
        <name>pyridoxal 5'-phosphate</name>
        <dbReference type="ChEBI" id="CHEBI:597326"/>
    </cofactor>
</comment>
<dbReference type="InterPro" id="IPR036038">
    <property type="entry name" value="Aminotransferase-like"/>
</dbReference>
<dbReference type="SUPFAM" id="SSF56752">
    <property type="entry name" value="D-aminoacid aminotransferase-like PLP-dependent enzymes"/>
    <property type="match status" value="1"/>
</dbReference>
<comment type="pathway">
    <text evidence="5">Amino-acid biosynthesis; L-leucine biosynthesis; L-leucine from 3-methyl-2-oxobutanoate: step 4/4.</text>
</comment>
<dbReference type="Pfam" id="PF01063">
    <property type="entry name" value="Aminotran_4"/>
    <property type="match status" value="1"/>
</dbReference>
<keyword evidence="14" id="KW-0808">Transferase</keyword>
<organism evidence="14 15">
    <name type="scientific">Mesorhizobium sanjuanii</name>
    <dbReference type="NCBI Taxonomy" id="2037900"/>
    <lineage>
        <taxon>Bacteria</taxon>
        <taxon>Pseudomonadati</taxon>
        <taxon>Pseudomonadota</taxon>
        <taxon>Alphaproteobacteria</taxon>
        <taxon>Hyphomicrobiales</taxon>
        <taxon>Phyllobacteriaceae</taxon>
        <taxon>Mesorhizobium</taxon>
    </lineage>
</organism>
<dbReference type="InterPro" id="IPR050571">
    <property type="entry name" value="Class-IV_PLP-Dep_Aminotrnsfr"/>
</dbReference>
<dbReference type="InterPro" id="IPR043132">
    <property type="entry name" value="BCAT-like_C"/>
</dbReference>
<evidence type="ECO:0000256" key="11">
    <source>
        <dbReference type="ARBA" id="ARBA00048212"/>
    </source>
</evidence>
<evidence type="ECO:0000256" key="10">
    <source>
        <dbReference type="ARBA" id="ARBA00023304"/>
    </source>
</evidence>
<comment type="pathway">
    <text evidence="3">Amino-acid biosynthesis; L-isoleucine biosynthesis; L-isoleucine from 2-oxobutanoate: step 4/4.</text>
</comment>
<comment type="pathway">
    <text evidence="4">Amino-acid biosynthesis; L-valine biosynthesis; L-valine from pyruvate: step 4/4.</text>
</comment>
<evidence type="ECO:0000256" key="6">
    <source>
        <dbReference type="ARBA" id="ARBA00009320"/>
    </source>
</evidence>
<dbReference type="EMBL" id="NWQG01000174">
    <property type="protein sequence ID" value="PDQ18640.1"/>
    <property type="molecule type" value="Genomic_DNA"/>
</dbReference>
<dbReference type="GO" id="GO:0008652">
    <property type="term" value="P:amino acid biosynthetic process"/>
    <property type="evidence" value="ECO:0007669"/>
    <property type="project" value="UniProtKB-ARBA"/>
</dbReference>
<protein>
    <recommendedName>
        <fullName evidence="8">Probable branched-chain-amino-acid aminotransferase</fullName>
        <ecNumber evidence="7">2.6.1.42</ecNumber>
    </recommendedName>
</protein>
<evidence type="ECO:0000256" key="3">
    <source>
        <dbReference type="ARBA" id="ARBA00004824"/>
    </source>
</evidence>
<keyword evidence="9" id="KW-0663">Pyridoxal phosphate</keyword>
<name>A0A2A6F9J9_9HYPH</name>